<dbReference type="EMBL" id="JACGWJ010000026">
    <property type="protein sequence ID" value="KAL0313606.1"/>
    <property type="molecule type" value="Genomic_DNA"/>
</dbReference>
<feature type="region of interest" description="Disordered" evidence="1">
    <location>
        <begin position="76"/>
        <end position="119"/>
    </location>
</feature>
<name>A0AAW2L2W6_SESRA</name>
<sequence length="119" mass="12867">MNARIANRNRVKKGTLYVSTTAGAGSSWPPTPSEGGRTPLLKEKKKDVRSNRLSPNSNPILAHPLAIKVVDQSISSPQFEITPEPPKGKAKGKEVAEGPSEPKKHKRNSKSSRSSRSSK</sequence>
<reference evidence="2" key="1">
    <citation type="submission" date="2020-06" db="EMBL/GenBank/DDBJ databases">
        <authorList>
            <person name="Li T."/>
            <person name="Hu X."/>
            <person name="Zhang T."/>
            <person name="Song X."/>
            <person name="Zhang H."/>
            <person name="Dai N."/>
            <person name="Sheng W."/>
            <person name="Hou X."/>
            <person name="Wei L."/>
        </authorList>
    </citation>
    <scope>NUCLEOTIDE SEQUENCE</scope>
    <source>
        <strain evidence="2">G02</strain>
        <tissue evidence="2">Leaf</tissue>
    </source>
</reference>
<reference evidence="2" key="2">
    <citation type="journal article" date="2024" name="Plant">
        <title>Genomic evolution and insights into agronomic trait innovations of Sesamum species.</title>
        <authorList>
            <person name="Miao H."/>
            <person name="Wang L."/>
            <person name="Qu L."/>
            <person name="Liu H."/>
            <person name="Sun Y."/>
            <person name="Le M."/>
            <person name="Wang Q."/>
            <person name="Wei S."/>
            <person name="Zheng Y."/>
            <person name="Lin W."/>
            <person name="Duan Y."/>
            <person name="Cao H."/>
            <person name="Xiong S."/>
            <person name="Wang X."/>
            <person name="Wei L."/>
            <person name="Li C."/>
            <person name="Ma Q."/>
            <person name="Ju M."/>
            <person name="Zhao R."/>
            <person name="Li G."/>
            <person name="Mu C."/>
            <person name="Tian Q."/>
            <person name="Mei H."/>
            <person name="Zhang T."/>
            <person name="Gao T."/>
            <person name="Zhang H."/>
        </authorList>
    </citation>
    <scope>NUCLEOTIDE SEQUENCE</scope>
    <source>
        <strain evidence="2">G02</strain>
    </source>
</reference>
<accession>A0AAW2L2W6</accession>
<dbReference type="AlphaFoldDB" id="A0AAW2L2W6"/>
<feature type="region of interest" description="Disordered" evidence="1">
    <location>
        <begin position="19"/>
        <end position="61"/>
    </location>
</feature>
<evidence type="ECO:0000313" key="2">
    <source>
        <dbReference type="EMBL" id="KAL0313606.1"/>
    </source>
</evidence>
<proteinExistence type="predicted"/>
<feature type="compositionally biased region" description="Basic and acidic residues" evidence="1">
    <location>
        <begin position="91"/>
        <end position="102"/>
    </location>
</feature>
<feature type="compositionally biased region" description="Basic and acidic residues" evidence="1">
    <location>
        <begin position="40"/>
        <end position="50"/>
    </location>
</feature>
<protein>
    <submittedName>
        <fullName evidence="2">Uncharacterized protein</fullName>
    </submittedName>
</protein>
<organism evidence="2">
    <name type="scientific">Sesamum radiatum</name>
    <name type="common">Black benniseed</name>
    <dbReference type="NCBI Taxonomy" id="300843"/>
    <lineage>
        <taxon>Eukaryota</taxon>
        <taxon>Viridiplantae</taxon>
        <taxon>Streptophyta</taxon>
        <taxon>Embryophyta</taxon>
        <taxon>Tracheophyta</taxon>
        <taxon>Spermatophyta</taxon>
        <taxon>Magnoliopsida</taxon>
        <taxon>eudicotyledons</taxon>
        <taxon>Gunneridae</taxon>
        <taxon>Pentapetalae</taxon>
        <taxon>asterids</taxon>
        <taxon>lamiids</taxon>
        <taxon>Lamiales</taxon>
        <taxon>Pedaliaceae</taxon>
        <taxon>Sesamum</taxon>
    </lineage>
</organism>
<comment type="caution">
    <text evidence="2">The sequence shown here is derived from an EMBL/GenBank/DDBJ whole genome shotgun (WGS) entry which is preliminary data.</text>
</comment>
<evidence type="ECO:0000256" key="1">
    <source>
        <dbReference type="SAM" id="MobiDB-lite"/>
    </source>
</evidence>
<gene>
    <name evidence="2" type="ORF">Sradi_5759900</name>
</gene>